<keyword evidence="26" id="KW-0206">Cytoskeleton</keyword>
<feature type="domain" description="Calponin-homology (CH)" evidence="42">
    <location>
        <begin position="102"/>
        <end position="206"/>
    </location>
</feature>
<dbReference type="Gene3D" id="1.20.58.60">
    <property type="match status" value="32"/>
</dbReference>
<dbReference type="GO" id="GO:0005925">
    <property type="term" value="C:focal adhesion"/>
    <property type="evidence" value="ECO:0007669"/>
    <property type="project" value="TreeGrafter"/>
</dbReference>
<dbReference type="EMBL" id="VULE01002718">
    <property type="protein sequence ID" value="KAF1516291.1"/>
    <property type="molecule type" value="Genomic_DNA"/>
</dbReference>
<dbReference type="Pfam" id="PF17902">
    <property type="entry name" value="SH3_10"/>
    <property type="match status" value="1"/>
</dbReference>
<feature type="coiled-coil region" evidence="39">
    <location>
        <begin position="1762"/>
        <end position="1831"/>
    </location>
</feature>
<dbReference type="PANTHER" id="PTHR23169:SF24">
    <property type="entry name" value="DYSTONIN"/>
    <property type="match status" value="1"/>
</dbReference>
<feature type="domain" description="EF-hand" evidence="43">
    <location>
        <begin position="5046"/>
        <end position="5081"/>
    </location>
</feature>
<dbReference type="FunFam" id="1.10.418.10:FF:000002">
    <property type="entry name" value="Microtubule-actin cross-linking factor 1"/>
    <property type="match status" value="1"/>
</dbReference>
<evidence type="ECO:0000256" key="10">
    <source>
        <dbReference type="ARBA" id="ARBA00022490"/>
    </source>
</evidence>
<dbReference type="Proteomes" id="UP000725257">
    <property type="component" value="Unassembled WGS sequence"/>
</dbReference>
<dbReference type="FunFam" id="1.20.58.60:FF:000060">
    <property type="entry name" value="dystonin isoform X2"/>
    <property type="match status" value="1"/>
</dbReference>
<dbReference type="PROSITE" id="PS51460">
    <property type="entry name" value="GAR"/>
    <property type="match status" value="1"/>
</dbReference>
<dbReference type="CDD" id="cd00051">
    <property type="entry name" value="EFh"/>
    <property type="match status" value="1"/>
</dbReference>
<evidence type="ECO:0000256" key="31">
    <source>
        <dbReference type="ARBA" id="ARBA00055817"/>
    </source>
</evidence>
<dbReference type="FunFam" id="1.20.58.60:FF:000016">
    <property type="entry name" value="Microtubule-actin cross-linking factor 1"/>
    <property type="match status" value="1"/>
</dbReference>
<dbReference type="FunFam" id="1.20.58.60:FF:000069">
    <property type="entry name" value="dystonin isoform X2"/>
    <property type="match status" value="1"/>
</dbReference>
<dbReference type="FunFam" id="2.30.30.40:FF:000011">
    <property type="entry name" value="Microtubule-actin cross-linking factor 1"/>
    <property type="match status" value="1"/>
</dbReference>
<dbReference type="GO" id="GO:0042060">
    <property type="term" value="P:wound healing"/>
    <property type="evidence" value="ECO:0007669"/>
    <property type="project" value="TreeGrafter"/>
</dbReference>
<evidence type="ECO:0000256" key="28">
    <source>
        <dbReference type="ARBA" id="ARBA00023273"/>
    </source>
</evidence>
<evidence type="ECO:0000256" key="29">
    <source>
        <dbReference type="ARBA" id="ARBA00023288"/>
    </source>
</evidence>
<feature type="coiled-coil region" evidence="39">
    <location>
        <begin position="2647"/>
        <end position="2708"/>
    </location>
</feature>
<evidence type="ECO:0000256" key="12">
    <source>
        <dbReference type="ARBA" id="ARBA00022553"/>
    </source>
</evidence>
<dbReference type="Pfam" id="PF18373">
    <property type="entry name" value="Spectrin_2"/>
    <property type="match status" value="1"/>
</dbReference>
<protein>
    <recommendedName>
        <fullName evidence="34">Dystonin</fullName>
    </recommendedName>
    <alternativeName>
        <fullName evidence="36">Bullous pemphigoid antigen 1</fullName>
    </alternativeName>
    <alternativeName>
        <fullName evidence="35">Dystonia musculorum protein</fullName>
    </alternativeName>
    <alternativeName>
        <fullName evidence="37">Hemidesmosomal plaque protein</fullName>
    </alternativeName>
</protein>
<keyword evidence="15" id="KW-0479">Metal-binding</keyword>
<evidence type="ECO:0000256" key="36">
    <source>
        <dbReference type="ARBA" id="ARBA00077378"/>
    </source>
</evidence>
<comment type="function">
    <text evidence="31">Plays a structural role in the assembly of hemidesmosomes of epithelial cells; anchors keratin-containing intermediate filaments to the inner plaque of hemidesmosomes. Required for the regulation of keratinocyte polarity and motility; mediates integrin ITGB4 regulation of RAC1 activity.</text>
</comment>
<keyword evidence="9" id="KW-1003">Cell membrane</keyword>
<evidence type="ECO:0000256" key="37">
    <source>
        <dbReference type="ARBA" id="ARBA00077918"/>
    </source>
</evidence>
<dbReference type="SUPFAM" id="SSF47576">
    <property type="entry name" value="Calponin-homology domain, CH-domain"/>
    <property type="match status" value="1"/>
</dbReference>
<evidence type="ECO:0000256" key="39">
    <source>
        <dbReference type="SAM" id="Coils"/>
    </source>
</evidence>
<evidence type="ECO:0000256" key="27">
    <source>
        <dbReference type="ARBA" id="ARBA00023242"/>
    </source>
</evidence>
<dbReference type="InterPro" id="IPR001715">
    <property type="entry name" value="CH_dom"/>
</dbReference>
<evidence type="ECO:0000256" key="16">
    <source>
        <dbReference type="ARBA" id="ARBA00022737"/>
    </source>
</evidence>
<proteinExistence type="predicted"/>
<evidence type="ECO:0000313" key="45">
    <source>
        <dbReference type="EMBL" id="KAF1516291.1"/>
    </source>
</evidence>
<dbReference type="FunFam" id="1.20.58.60:FF:000077">
    <property type="entry name" value="dystonin isoform X1"/>
    <property type="match status" value="1"/>
</dbReference>
<dbReference type="PANTHER" id="PTHR23169">
    <property type="entry name" value="ENVOPLAKIN"/>
    <property type="match status" value="1"/>
</dbReference>
<dbReference type="Gene3D" id="1.10.418.10">
    <property type="entry name" value="Calponin-like domain"/>
    <property type="match status" value="2"/>
</dbReference>
<evidence type="ECO:0000256" key="14">
    <source>
        <dbReference type="ARBA" id="ARBA00022701"/>
    </source>
</evidence>
<dbReference type="InterPro" id="IPR036534">
    <property type="entry name" value="GAR_dom_sf"/>
</dbReference>
<evidence type="ECO:0000256" key="20">
    <source>
        <dbReference type="ARBA" id="ARBA00022843"/>
    </source>
</evidence>
<comment type="caution">
    <text evidence="45">The sequence shown here is derived from an EMBL/GenBank/DDBJ whole genome shotgun (WGS) entry which is preliminary data.</text>
</comment>
<dbReference type="GO" id="GO:0005635">
    <property type="term" value="C:nuclear envelope"/>
    <property type="evidence" value="ECO:0007669"/>
    <property type="project" value="UniProtKB-SubCell"/>
</dbReference>
<feature type="coiled-coil region" evidence="39">
    <location>
        <begin position="1159"/>
        <end position="1186"/>
    </location>
</feature>
<evidence type="ECO:0000256" key="34">
    <source>
        <dbReference type="ARBA" id="ARBA00072808"/>
    </source>
</evidence>
<dbReference type="GO" id="GO:0030018">
    <property type="term" value="C:Z disc"/>
    <property type="evidence" value="ECO:0007669"/>
    <property type="project" value="UniProtKB-SubCell"/>
</dbReference>
<dbReference type="Gene3D" id="3.30.920.20">
    <property type="entry name" value="Gas2-like domain"/>
    <property type="match status" value="1"/>
</dbReference>
<evidence type="ECO:0000256" key="2">
    <source>
        <dbReference type="ARBA" id="ARBA00004216"/>
    </source>
</evidence>
<evidence type="ECO:0000256" key="25">
    <source>
        <dbReference type="ARBA" id="ARBA00023203"/>
    </source>
</evidence>
<dbReference type="FunFam" id="1.20.58.60:FF:000014">
    <property type="entry name" value="microtubule-actin cross-linking factor 1"/>
    <property type="match status" value="1"/>
</dbReference>
<feature type="domain" description="EF-hand" evidence="43">
    <location>
        <begin position="5082"/>
        <end position="5117"/>
    </location>
</feature>
<feature type="region of interest" description="Disordered" evidence="40">
    <location>
        <begin position="5251"/>
        <end position="5304"/>
    </location>
</feature>
<keyword evidence="29" id="KW-0449">Lipoprotein</keyword>
<evidence type="ECO:0000256" key="35">
    <source>
        <dbReference type="ARBA" id="ARBA00075126"/>
    </source>
</evidence>
<feature type="compositionally biased region" description="Polar residues" evidence="40">
    <location>
        <begin position="5371"/>
        <end position="5380"/>
    </location>
</feature>
<evidence type="ECO:0000256" key="24">
    <source>
        <dbReference type="ARBA" id="ARBA00023179"/>
    </source>
</evidence>
<dbReference type="Gene3D" id="1.10.238.10">
    <property type="entry name" value="EF-hand"/>
    <property type="match status" value="1"/>
</dbReference>
<dbReference type="SMART" id="SM00054">
    <property type="entry name" value="EFh"/>
    <property type="match status" value="2"/>
</dbReference>
<dbReference type="GO" id="GO:0031581">
    <property type="term" value="P:hemidesmosome assembly"/>
    <property type="evidence" value="ECO:0007669"/>
    <property type="project" value="TreeGrafter"/>
</dbReference>
<feature type="coiled-coil region" evidence="39">
    <location>
        <begin position="3089"/>
        <end position="3151"/>
    </location>
</feature>
<dbReference type="GO" id="GO:0030424">
    <property type="term" value="C:axon"/>
    <property type="evidence" value="ECO:0007669"/>
    <property type="project" value="UniProtKB-SubCell"/>
</dbReference>
<evidence type="ECO:0000256" key="38">
    <source>
        <dbReference type="PROSITE-ProRule" id="PRU00192"/>
    </source>
</evidence>
<feature type="coiled-coil region" evidence="39">
    <location>
        <begin position="2183"/>
        <end position="2250"/>
    </location>
</feature>
<keyword evidence="24" id="KW-0514">Muscle protein</keyword>
<dbReference type="GO" id="GO:0045104">
    <property type="term" value="P:intermediate filament cytoskeleton organization"/>
    <property type="evidence" value="ECO:0007669"/>
    <property type="project" value="InterPro"/>
</dbReference>
<evidence type="ECO:0000256" key="3">
    <source>
        <dbReference type="ARBA" id="ARBA00004259"/>
    </source>
</evidence>
<dbReference type="GO" id="GO:0003779">
    <property type="term" value="F:actin binding"/>
    <property type="evidence" value="ECO:0007669"/>
    <property type="project" value="UniProtKB-KW"/>
</dbReference>
<dbReference type="GO" id="GO:0005509">
    <property type="term" value="F:calcium ion binding"/>
    <property type="evidence" value="ECO:0007669"/>
    <property type="project" value="InterPro"/>
</dbReference>
<evidence type="ECO:0000256" key="22">
    <source>
        <dbReference type="ARBA" id="ARBA00023136"/>
    </source>
</evidence>
<dbReference type="PROSITE" id="PS50222">
    <property type="entry name" value="EF_HAND_2"/>
    <property type="match status" value="2"/>
</dbReference>
<keyword evidence="10" id="KW-0963">Cytoplasm</keyword>
<dbReference type="GO" id="GO:0005198">
    <property type="term" value="F:structural molecule activity"/>
    <property type="evidence" value="ECO:0007669"/>
    <property type="project" value="TreeGrafter"/>
</dbReference>
<keyword evidence="27" id="KW-0539">Nucleus</keyword>
<keyword evidence="13" id="KW-0812">Transmembrane</keyword>
<dbReference type="InterPro" id="IPR002017">
    <property type="entry name" value="Spectrin_repeat"/>
</dbReference>
<dbReference type="FunFam" id="1.20.58.60:FF:000031">
    <property type="entry name" value="Microtubule-actin cross-linking factor 1"/>
    <property type="match status" value="1"/>
</dbReference>
<dbReference type="FunFam" id="1.20.58.60:FF:000027">
    <property type="entry name" value="Microtubule-actin cross-linking factor 1"/>
    <property type="match status" value="1"/>
</dbReference>
<evidence type="ECO:0000256" key="5">
    <source>
        <dbReference type="ARBA" id="ARBA00004489"/>
    </source>
</evidence>
<dbReference type="FunFam" id="1.20.58.60:FF:000350">
    <property type="entry name" value="Dystonin"/>
    <property type="match status" value="1"/>
</dbReference>
<dbReference type="Pfam" id="PF21020">
    <property type="entry name" value="Spectrin_4"/>
    <property type="match status" value="1"/>
</dbReference>
<dbReference type="GO" id="GO:0008017">
    <property type="term" value="F:microtubule binding"/>
    <property type="evidence" value="ECO:0007669"/>
    <property type="project" value="InterPro"/>
</dbReference>
<dbReference type="Pfam" id="PF21097">
    <property type="entry name" value="SR_plectin_7"/>
    <property type="match status" value="1"/>
</dbReference>
<evidence type="ECO:0000256" key="9">
    <source>
        <dbReference type="ARBA" id="ARBA00022475"/>
    </source>
</evidence>
<evidence type="ECO:0000259" key="41">
    <source>
        <dbReference type="PROSITE" id="PS50002"/>
    </source>
</evidence>
<dbReference type="GO" id="GO:0005789">
    <property type="term" value="C:endoplasmic reticulum membrane"/>
    <property type="evidence" value="ECO:0007669"/>
    <property type="project" value="UniProtKB-SubCell"/>
</dbReference>
<dbReference type="SUPFAM" id="SSF143575">
    <property type="entry name" value="GAS2 domain-like"/>
    <property type="match status" value="1"/>
</dbReference>
<dbReference type="Gene3D" id="1.20.58.1060">
    <property type="match status" value="1"/>
</dbReference>
<keyword evidence="17" id="KW-0403">Intermediate filament</keyword>
<evidence type="ECO:0000259" key="42">
    <source>
        <dbReference type="PROSITE" id="PS50021"/>
    </source>
</evidence>
<keyword evidence="19" id="KW-0106">Calcium</keyword>
<keyword evidence="12" id="KW-0597">Phosphoprotein</keyword>
<evidence type="ECO:0000256" key="6">
    <source>
        <dbReference type="ARBA" id="ARBA00004529"/>
    </source>
</evidence>
<keyword evidence="8 38" id="KW-0728">SH3 domain</keyword>
<keyword evidence="46" id="KW-1185">Reference proteome</keyword>
<dbReference type="Pfam" id="PF21019">
    <property type="entry name" value="Spectrin_3"/>
    <property type="match status" value="1"/>
</dbReference>
<dbReference type="FunFam" id="1.20.58.60:FF:000021">
    <property type="entry name" value="Microtubule-actin cross-linking factor 1"/>
    <property type="match status" value="1"/>
</dbReference>
<feature type="non-terminal residue" evidence="45">
    <location>
        <position position="1"/>
    </location>
</feature>
<evidence type="ECO:0000256" key="11">
    <source>
        <dbReference type="ARBA" id="ARBA00022499"/>
    </source>
</evidence>
<dbReference type="FunFam" id="1.20.58.60:FF:000291">
    <property type="entry name" value="Dystonin"/>
    <property type="match status" value="1"/>
</dbReference>
<dbReference type="FunFam" id="1.20.58.60:FF:000009">
    <property type="entry name" value="dystonin isoform X1"/>
    <property type="match status" value="1"/>
</dbReference>
<dbReference type="GO" id="GO:0001725">
    <property type="term" value="C:stress fiber"/>
    <property type="evidence" value="ECO:0007669"/>
    <property type="project" value="UniProtKB-SubCell"/>
</dbReference>
<dbReference type="InterPro" id="IPR041573">
    <property type="entry name" value="Desmoplakin_Spectrin-like"/>
</dbReference>
<dbReference type="FunFam" id="1.20.58.60:FF:000008">
    <property type="entry name" value="microtubule-actin cross-linking factor 1"/>
    <property type="match status" value="2"/>
</dbReference>
<evidence type="ECO:0000256" key="7">
    <source>
        <dbReference type="ARBA" id="ARBA00004544"/>
    </source>
</evidence>
<feature type="domain" description="GAR" evidence="44">
    <location>
        <begin position="5122"/>
        <end position="5204"/>
    </location>
</feature>
<dbReference type="GO" id="GO:0031673">
    <property type="term" value="C:H zone"/>
    <property type="evidence" value="ECO:0007669"/>
    <property type="project" value="UniProtKB-SubCell"/>
</dbReference>
<keyword evidence="25" id="KW-0009">Actin-binding</keyword>
<evidence type="ECO:0000256" key="8">
    <source>
        <dbReference type="ARBA" id="ARBA00022443"/>
    </source>
</evidence>
<comment type="function">
    <text evidence="30">Cytoskeletal linker protein. Acts as an integrator of intermediate filaments, actin and microtubule cytoskeleton networks. Required for anchoring either intermediate filaments to the actin cytoskeleton in neural and muscle cells or keratin-containing intermediate filaments to hemidesmosomes in epithelial cells. The proteins may self-aggregate to form filaments or a two-dimensional mesh. Regulates the organization and stability of the microtubule network of sensory neurons to allow axonal transport. Mediates docking of the dynein/dynactin motor complex to vesicle cargos for retrograde axonal transport through its interaction with TMEM108 and DCTN1.</text>
</comment>
<comment type="function">
    <text evidence="32">Required for bundling actin filaments around the nucleus.</text>
</comment>
<dbReference type="GO" id="GO:0005874">
    <property type="term" value="C:microtubule"/>
    <property type="evidence" value="ECO:0007669"/>
    <property type="project" value="UniProtKB-KW"/>
</dbReference>
<feature type="domain" description="Calponin-homology (CH)" evidence="42">
    <location>
        <begin position="1"/>
        <end position="89"/>
    </location>
</feature>
<feature type="region of interest" description="Disordered" evidence="40">
    <location>
        <begin position="5333"/>
        <end position="5423"/>
    </location>
</feature>
<dbReference type="PROSITE" id="PS00020">
    <property type="entry name" value="ACTININ_2"/>
    <property type="match status" value="1"/>
</dbReference>
<dbReference type="FunFam" id="1.20.58.60:FF:000114">
    <property type="entry name" value="dystonin isoform X1"/>
    <property type="match status" value="1"/>
</dbReference>
<comment type="subcellular location">
    <subcellularLocation>
        <location evidence="1">Cell membrane</location>
        <topology evidence="1">Lipid-anchor</topology>
    </subcellularLocation>
    <subcellularLocation>
        <location evidence="5">Cell projection</location>
        <location evidence="5">Axon</location>
    </subcellularLocation>
    <subcellularLocation>
        <location evidence="7">Cytoplasm</location>
        <location evidence="7">Cell cortex</location>
    </subcellularLocation>
    <subcellularLocation>
        <location evidence="6">Cytoplasm</location>
        <location evidence="6">Cytoskeleton</location>
        <location evidence="6">Stress fiber</location>
    </subcellularLocation>
    <subcellularLocation>
        <location evidence="33">Cytoplasm</location>
        <location evidence="33">Myofibril</location>
        <location evidence="33">Sarcomere</location>
        <location evidence="33">H zone</location>
    </subcellularLocation>
    <subcellularLocation>
        <location evidence="2">Cytoplasm</location>
        <location evidence="2">Myofibril</location>
        <location evidence="2">Sarcomere</location>
        <location evidence="2">Z line</location>
    </subcellularLocation>
    <subcellularLocation>
        <location evidence="4">Endoplasmic reticulum membrane</location>
        <topology evidence="4">Single-pass membrane protein</topology>
    </subcellularLocation>
    <subcellularLocation>
        <location evidence="3">Nucleus envelope</location>
    </subcellularLocation>
</comment>
<dbReference type="FunFam" id="1.20.58.60:FF:000085">
    <property type="entry name" value="dystonin isoform X2"/>
    <property type="match status" value="1"/>
</dbReference>
<dbReference type="CDD" id="cd00176">
    <property type="entry name" value="SPEC"/>
    <property type="match status" value="20"/>
</dbReference>
<keyword evidence="11" id="KW-1017">Isopeptide bond</keyword>
<feature type="coiled-coil region" evidence="39">
    <location>
        <begin position="1464"/>
        <end position="1509"/>
    </location>
</feature>
<dbReference type="FunFam" id="1.20.58.60:FF:000022">
    <property type="entry name" value="Microtubule-actin cross-linking factor 1"/>
    <property type="match status" value="1"/>
</dbReference>
<accession>A0A8J4JAG3</accession>
<dbReference type="FunFam" id="1.20.58.60:FF:000052">
    <property type="entry name" value="dystonin isoform X2"/>
    <property type="match status" value="1"/>
</dbReference>
<keyword evidence="28" id="KW-0966">Cell projection</keyword>
<dbReference type="GO" id="GO:0007155">
    <property type="term" value="P:cell adhesion"/>
    <property type="evidence" value="ECO:0007669"/>
    <property type="project" value="UniProtKB-KW"/>
</dbReference>
<evidence type="ECO:0000313" key="46">
    <source>
        <dbReference type="Proteomes" id="UP000725257"/>
    </source>
</evidence>
<dbReference type="FunFam" id="1.20.58.60:FF:000098">
    <property type="entry name" value="dystonin isoform X3"/>
    <property type="match status" value="1"/>
</dbReference>
<keyword evidence="18" id="KW-0256">Endoplasmic reticulum</keyword>
<evidence type="ECO:0000256" key="13">
    <source>
        <dbReference type="ARBA" id="ARBA00022692"/>
    </source>
</evidence>
<dbReference type="Pfam" id="PF00435">
    <property type="entry name" value="Spectrin"/>
    <property type="match status" value="21"/>
</dbReference>
<dbReference type="Pfam" id="PF13499">
    <property type="entry name" value="EF-hand_7"/>
    <property type="match status" value="1"/>
</dbReference>
<dbReference type="InterPro" id="IPR049538">
    <property type="entry name" value="PCN-like_spectrin-like_rpt"/>
</dbReference>
<evidence type="ECO:0000259" key="44">
    <source>
        <dbReference type="PROSITE" id="PS51460"/>
    </source>
</evidence>
<feature type="non-terminal residue" evidence="45">
    <location>
        <position position="5423"/>
    </location>
</feature>
<dbReference type="InterPro" id="IPR001452">
    <property type="entry name" value="SH3_domain"/>
</dbReference>
<keyword evidence="21" id="KW-0130">Cell adhesion</keyword>
<feature type="coiled-coil region" evidence="39">
    <location>
        <begin position="1583"/>
        <end position="1656"/>
    </location>
</feature>
<sequence>VQVRKHVNDLYEDLRDGHNLISLLEVLSGDTLPREKGRMRFHRLQNVQIALDYLKKRQVKLVNIRNDDITDGNPKLTLGLIWTIILHFQISDIHVTGESEDMSAKERLLLWSQQTTEGYAGIRCENFTTCWRDGRLFNAIIHKYRPDLIDMNTVAVQSNLANLEHAFFVAEKLGVARLLDPEDVDVSSPDEKSVITYVSSLYDAFPKVPEGGEGIGANDVEVKWVEYQNMVNYLMQWIRHHVTIMSDRTFPNNPVELKALYNQYLQFKETEIPPKETDKSKIKRLYKLLEVWIEFGRIKLPQGYHPNDIEKEWGKLIIAMLEREKTLRPEVERLEMLQQIANRIQRDSRSCEDKLILARNALQADTKRLESGLQFQHEAEIAGYLLESENLLRQQVIDAQILIDGKYYQADQLVQRVAKLRDELMAIRTECSSVYNKGHALTTEQTKLMISGITESLNSGFTANLTPELNAAMTQGLTPTLTSSSLTSGLSSGLTSRLTPTITPAYTPGIPPRLIQSYVTGVESGTLQTLKLMQIRKPRMKSAFVDQNLTEEEVNMKFVQDLLSWVEEMQVQLDRAEWGSDLPSVESHLENHKNVHKAIEEFESSLKEAKISEIQMTAPLKLSYAEKLHKLESQYSKLLNTSRNQERHLDTLHNFVSRATRELIWLNEKEEEEVAYDWSERNPNITRKKEYHAELMRELDQKEEVMKSVQEIAEQLLLENHPARLTIEAYRAAMQTQWSWILQLCHCVEQHLRENAAYFEFFSDAKEAMEYLKNLKDTIYRKYSCDRSSSLHRLEDLVQESMEEKEQLLQYKSTVAGLVGRAKAIIQLKPRNPDCVLKTSIPIKAICDYRQIEITIYKDDECVLANNSHRAKWKVISPSGNEAMVPSVCFTVPPPNKEAIDTANRIEQQFQNVLALWHESHVNMKSVVSWHYLTNEIEAVRAGNVASIKTMLPGEHQQVLSNLQSRFDDFVEDSQESKIFTSSDTAQLEREVNVCKQYYQELLKSAEREEQEESIYNLYISEVRNIRLQLESCEERLIRQIRTPMERDDLHESVFRISEQEKLKKELDRLKDDLGVITDKCEEFFSQAAGSPSVPTLRSELNVVIQNMNQVYSMSSIYIDKLKTVNLVLKNTQGAESLVKLYETKLCEEEAVTADKNNIENLMGTLKQWRSEVDEKRQVFHALEDELQKAKMISDQMFKMHKERDLDFDWHKEKVDQLAERWQNIHSQIENRLRDLEGINKSLKYYKDTYNSLDTWIQQVEDTQRKIQETHPENSKALAKQLNQHKMLVSEIEMKQSKIDECQKYSEQYSAAVKDYELQTMTYRAMVDSQQKSPVKRRRMQSSSDFIIQEFMDLRTRYTALVTLMTQYIKFAGDSLKRLEEEEKSMEEEKKEHVEKAGDLLKWVSNLSKTLGKEEGEKAEKTDLPKQQISLDEMSTKKEQIAEALQTTQSFLAKHSDKMTDEERNEMEKQVRSLQESYSLLSNEALKQLQEAQYLADEKMEEKDVAERQQECKEKLQEICDLLTQTENRLIGQQESLVIGDSKAELEQYQTKQEEIQKDMRMSAQTLAEIVKNTETFLKENGEKLSQEEKTVLEQKLNEAKTKCLLLSQKAEESKKELDKAMTTAIKQETEKVAAIEQLEESKNTIENLLDWLSNVDKEAEHGRKFKQAIEQNGTHFEEGDVKALEGEEDDVNGNLLEIQQDIETRVDGLVKSTEDNLNQQYQKVKAQHEKIISQQQAVIIATQSAQALLEKQGHYLSPEEKDKMQRNMKELKAQYETALAELERKMKLTHSLREELEKFDADYSEFETWLQQAEQELDNLEAGASDFSGIMVKLKRQKSFSEDVISHKGDLRYITISGQRVLDAARSCSKRDGVKVDKDGIDTSATYAEVQNKLDSASDRFKSLYTKCSILGNNLKDLVDKYQHYEDASSGLLSGLQASEIAVNKQLSEPIAVDPKNLQRQLEETKILQGQVSNHQIAVEKLKKAAEVLLDTRGELTPDKDEIQKTLDDVVDRYDNLSKSVNERNEKLQITLTRSLSVQDGLDEMLDWMEGVEKSLEEQDQVPLNSAAIQDIISKSIMLEQDIAGRQSSINTMNEKVKKFTETADPSTASTLQAKMSELAGRFSQASNKHKEKLMKMEELKTKVELFEGLSEKLQSFLDEKNQALSETEAPRKDVSEVYQYMQEASVELAQHKKDLEVLQQLLEELSFHALPGDKALVLEKVNALSKKFREVEETVKEKEEDVSSCQKQMDTFELLVESLKKWIKETTERIPAAQPSLNTEELKKPLEDTLNLKDEWTLKAPELQKMNSKGTLLCNLITAVTSPAKLRAVAKSGGTMLNGEGGAPGTQDFLKNKELTTVQQAMSDVNHSYEDLGVLLKEKISELESMLSKMQNIQEESTSMMQWLQKMDKTASDWEAAPTDSEAVKAQVEQHKLFETELKQSANKVQELKDKVTELLEKNPDSPEAPKWRQMLDKIDSKWKELNQVTSERQQKLEESSNYLTQFQTTEAQLKHWLVEKELMVSVLGPLSIDPNMLNTQKQQVQILLKEFDTRKPQYEQLTMAGEGILKRPGERSPSHEIVKEQLAAVAQKWDSLTGQLRNRCDRIDQAIVKSTEYQSLLRSLSDKLSALDSKLSSSLAVSTQPDAVKQQLEIAREMKEEIEQEMKNINAAQALCEELSTLVGEEYLKAELTRQLDGILKSFKDIEQKSDNHVQQLQSAYAASHQFQQMSKDFQAWLGKKKEELNQAYPVSAKLDALQSLIEEQKDFKKTMTDQISSYERIVAEGESILQKTQGADKAALQSQIATLRSNWDEMNKQVKERQDKLTDCLEKALKYKQHVENLQPWIEKCQSNLCELKVGINPVEIENSIAQVKAWQKDLDKYHGMVELLNNSAESLLSASQTDKETVQEETKVLNQKVNVVTEQLHKKRECLENMAQRLKEFQESSRETEKQLRSAKEHLEAHDSLGPQSFSNKHLTMMQAQQKALQALKPHVDLAKKLAQDLVVEASDPAGVSDLLLQAESLEREYTAVNQQVEDRCSFLETKLQGIGHFQNSIREMFSQFAEFDDELDSMAPVGRDLEVLQSQRGDIKHFLKKLEDLIINNENANKNCKMMLATEAEASPDLVGIKRDLEALNKQCNKLLDRAKAREDQVEGTISRVEEFYSKLEEFSSLLGRAEEHEESQGPVGMETETINQQLNTFKVFQKEEIEPLQVKQQEVNWLGQGLIQSAAKSTNTENLEHDLEDVNTRWKTLNKKVAQRAAQLQEALLHCGRFQDALESLLSWLIDTEELVANQKPPSAEFKVVKAQIQEQKLLQRLLDDRKPTVEVIKREGEKIAESAEPADRVKILKQLSFLDSRWDALLSKAETRNRQLEGISVVAQQFHEALEPLVEWLTTTEKRLANAEPIGTQASKLQQQISQHKALEDDVLAHNKSLHQAISTGQSLKTMSSREDKDMVQEKLDSSQARYIEIQEKSNSRSELLQQAYSNAQIFGEDEVELMNWLNEIHDKLSKLSVQDCNTELLEKQHSELLDLQEEIFLRKQNVDLAIQNGLELLKQTTGDEVVIIQDKLEGIKARYKDIMKLSSDVSKTLEQALQLAGQLHSTHEELCKWLDKVEVELLSYETQIPKGEELSQVQERQKELKKEAKTNKGLLDTLNDVGSAFLELVPWRAREGLDRMITEDNERYRLVSDTISQKVDEIDAAILRSQQFDQAADAEFAWIAETEKKLMSLGDIRLEQDQTMAQLQVQKAFTMEILRHKDTIDELVKSGDKIMNTCTEEEKQTMKKKMESLLQKYDAVCQMNSERNLQLERAQSLVNQFWETYEELWPWLTETEMIISQLPAPALEYETLKQQQEEHRQLRELIAEHKPHIDKMNKTGPQLLELSPGEGFSIQEKYVAADTLYGKIKEDVKKRALALDEAISQCTQFHDKIDPTLESLKRIVERLRQPPSISAEVEKIKEQISENKNVSVDLEKLQPVYETLKQRGEEMIARSEGADKDISAKAVQDKLDQMVLIWEDIQTLTEEREAKLLDVMELAEKFWCDHMALVATIKDTQDFIRELEGPGVDPSVVKQQQEAAEAAKEEIDGLQEELETVVSLGSELRAACGEPDKPIVNKSIDELNSAWDALNKTWKERVEKLVEAMQAAVQYQDGLQAIFDWVDIAGSKLASMSPVGTDLETVKQQTEELKQFKTEAYQQQIEMERLNHQAELLLKKVTEESDKHTVQDPLSELKLMWDSLEEKIINRQHKLEGALLALGQFQHALDELLTWLTHTEDLLNEQKPVGGDPKAIEIELAKHHVLQNDVLAHQSTVEAVKKAGNDLIESSAVEEASNLRSKLELLNQRWQNVLEKTEQRKQQLDSALIQAQGFHGEVEDMQQWLTDTERQLLASKPVGGLPETAREQLNTHMELCAAFEAKEETYKRLMQKGQQMLARCPESTETNVEQDINNLKEKWESVQTKLSERKTKLEEALNLAMEFHNSLQDFINWLTQAEQTLTAASRPSLILDTVLFQIDEHKVFATEVNSHRDQIIELDKTGTHLKYFSQKQDVVLIKNLLISVQSRWEKVVQRLVERGRALDDARKRAKQFHEAWHKLMEWLEESEKSLDSDLEIANDPDKIKMQLAQHKEFQKSLGAKHSVYDTTNRTGRSLKEKTTLADDNLKLDDMLSELRDKWDTICGKSVERQNKLEEALLFSGQFTDALQALIDWLYKIEPQLAEDQPVHGDIDLVMNLIDNHKVFQKELGKRTSSVQALKRSARELIEGSRDDSSWVKVQMQELSTRWETVCALSVSKQTRLEQALRQAEEFHSVVHVLLEWLAEAEQALRFHGVLPDDEEALRTLIDQHREFMKKLEEKKAELNKATGMGEAILAICHPDSITTIKHWITIIRARFEEVLAWAKQHQQRLAGALAGLIANQELLEALLSWLQWAETTLTEKDKEVIPQEIEEVKALIAEHQTFMEEMTRKQPDVDKVTKTYKRKALEPTPVQSHIPVLDKGRAGRKRSPTPGIYPSAAQAQIETKNPRVNLLLREFANFDFDIWRKKYMRWMNHKKSRVMDFFRRIDKDQDGKITRQEFIDGILSSKFPTSRLEMSAVADIFDRDGDGYIDYYEFVAALHPNKDAYKPLTDADKIEDEVTRQVAKCKCAKRFQVEQIGDNKYRVNCCLIFLLQFGDSQQLRLVRILRSTVMVRVGGGWMALDEFLVKNDPCRVHHHGSKMLRSESNSSITTQPTIAKGRTNVELREKFILADGASQSMAAFRPRGRRSRPSSRAASPNRSTSLSSQAGQAAAPQAVATSTPKGTPIQGSKLRLPGYLSGKSFHSGEDSGILSTAATRVRAQFAETRRTPSRPGSRAGSKAGSRSSSRRGSDASDFDISEIQSVCSDMSETVPAASRPTPRAGSRPGSAKPSKIPTPQRRPLASKLDKSLKR</sequence>
<dbReference type="FunFam" id="1.20.58.60:FF:000121">
    <property type="entry name" value="dystonin isoform X1"/>
    <property type="match status" value="1"/>
</dbReference>
<dbReference type="InterPro" id="IPR041615">
    <property type="entry name" value="Desmoplakin_SH3"/>
</dbReference>
<dbReference type="GO" id="GO:0030056">
    <property type="term" value="C:hemidesmosome"/>
    <property type="evidence" value="ECO:0007669"/>
    <property type="project" value="UniProtKB-ARBA"/>
</dbReference>
<dbReference type="Pfam" id="PF02187">
    <property type="entry name" value="GAS2"/>
    <property type="match status" value="1"/>
</dbReference>
<evidence type="ECO:0000256" key="32">
    <source>
        <dbReference type="ARBA" id="ARBA00057123"/>
    </source>
</evidence>
<dbReference type="FunFam" id="1.20.58.60:FF:000144">
    <property type="entry name" value="Dystonin"/>
    <property type="match status" value="1"/>
</dbReference>
<dbReference type="InterPro" id="IPR002048">
    <property type="entry name" value="EF_hand_dom"/>
</dbReference>
<feature type="coiled-coil region" evidence="39">
    <location>
        <begin position="2433"/>
        <end position="2460"/>
    </location>
</feature>
<dbReference type="SMART" id="SM00243">
    <property type="entry name" value="GAS2"/>
    <property type="match status" value="1"/>
</dbReference>
<dbReference type="GO" id="GO:0005938">
    <property type="term" value="C:cell cortex"/>
    <property type="evidence" value="ECO:0007669"/>
    <property type="project" value="UniProtKB-SubCell"/>
</dbReference>
<dbReference type="FunFam" id="3.30.920.20:FF:000002">
    <property type="entry name" value="dystonin isoform X1"/>
    <property type="match status" value="1"/>
</dbReference>
<dbReference type="PROSITE" id="PS50021">
    <property type="entry name" value="CH"/>
    <property type="match status" value="2"/>
</dbReference>
<feature type="coiled-coil region" evidence="39">
    <location>
        <begin position="4333"/>
        <end position="4360"/>
    </location>
</feature>
<dbReference type="GO" id="GO:0005886">
    <property type="term" value="C:plasma membrane"/>
    <property type="evidence" value="ECO:0007669"/>
    <property type="project" value="UniProtKB-SubCell"/>
</dbReference>
<evidence type="ECO:0000256" key="4">
    <source>
        <dbReference type="ARBA" id="ARBA00004389"/>
    </source>
</evidence>
<dbReference type="Gene3D" id="2.30.30.40">
    <property type="entry name" value="SH3 Domains"/>
    <property type="match status" value="1"/>
</dbReference>
<feature type="compositionally biased region" description="Low complexity" evidence="40">
    <location>
        <begin position="5263"/>
        <end position="5292"/>
    </location>
</feature>
<evidence type="ECO:0000256" key="19">
    <source>
        <dbReference type="ARBA" id="ARBA00022837"/>
    </source>
</evidence>
<reference evidence="45 46" key="1">
    <citation type="journal article" date="2019" name="Gigascience">
        <title>High-coverage genomes to elucidate the evolution of penguins.</title>
        <authorList>
            <person name="Pan H."/>
            <person name="Cole T.L."/>
            <person name="Bi X."/>
            <person name="Fang M."/>
            <person name="Zhou C."/>
            <person name="Yang Z."/>
            <person name="Ksepka D.T."/>
            <person name="Hart T."/>
            <person name="Bouzat J.L."/>
            <person name="Argilla L.S."/>
            <person name="Bertelsen M.F."/>
            <person name="Boersma P.D."/>
            <person name="Bost C.A."/>
            <person name="Cherel Y."/>
            <person name="Dann P."/>
            <person name="Fiddaman S.R."/>
            <person name="Howard P."/>
            <person name="Labuschagne K."/>
            <person name="Mattern T."/>
            <person name="Miller G."/>
            <person name="Parker P."/>
            <person name="Phillips R.A."/>
            <person name="Quillfeldt P."/>
            <person name="Ryan P.G."/>
            <person name="Taylor H."/>
            <person name="Thompson D.R."/>
            <person name="Young M.J."/>
            <person name="Ellegaard M.R."/>
            <person name="Gilbert M.T.P."/>
            <person name="Sinding M.S."/>
            <person name="Pacheco G."/>
            <person name="Shepherd L.D."/>
            <person name="Tennyson A.J.D."/>
            <person name="Grosser S."/>
            <person name="Kay E."/>
            <person name="Nupen L.J."/>
            <person name="Ellenberg U."/>
            <person name="Houston D.M."/>
            <person name="Reeve A.H."/>
            <person name="Johnson K."/>
            <person name="Masello J.F."/>
            <person name="Stracke T."/>
            <person name="McKinlay B."/>
            <person name="Borboroglu P.G."/>
            <person name="Zhang D.X."/>
            <person name="Zhang G."/>
        </authorList>
    </citation>
    <scope>NUCLEOTIDE SEQUENCE [LARGE SCALE GENOMIC DNA]</scope>
    <source>
        <strain evidence="45">Ant 5</strain>
    </source>
</reference>
<dbReference type="InterPro" id="IPR018247">
    <property type="entry name" value="EF_Hand_1_Ca_BS"/>
</dbReference>
<name>A0A8J4JAG3_EUDSL</name>
<dbReference type="InterPro" id="IPR011992">
    <property type="entry name" value="EF-hand-dom_pair"/>
</dbReference>
<dbReference type="PROSITE" id="PS50002">
    <property type="entry name" value="SH3"/>
    <property type="match status" value="1"/>
</dbReference>
<dbReference type="FunFam" id="1.20.58.60:FF:000093">
    <property type="entry name" value="dystonin isoform X1"/>
    <property type="match status" value="1"/>
</dbReference>
<dbReference type="FunFam" id="1.10.238.10:FF:000013">
    <property type="entry name" value="Microtubule-actin cross-linking factor 1"/>
    <property type="match status" value="1"/>
</dbReference>
<evidence type="ECO:0000256" key="17">
    <source>
        <dbReference type="ARBA" id="ARBA00022754"/>
    </source>
</evidence>
<feature type="coiled-coil region" evidence="39">
    <location>
        <begin position="2932"/>
        <end position="2959"/>
    </location>
</feature>
<feature type="coiled-coil region" evidence="39">
    <location>
        <begin position="1369"/>
        <end position="1399"/>
    </location>
</feature>
<evidence type="ECO:0000256" key="33">
    <source>
        <dbReference type="ARBA" id="ARBA00060430"/>
    </source>
</evidence>
<dbReference type="InterPro" id="IPR018159">
    <property type="entry name" value="Spectrin/alpha-actinin"/>
</dbReference>
<dbReference type="SMART" id="SM00150">
    <property type="entry name" value="SPEC"/>
    <property type="match status" value="32"/>
</dbReference>
<dbReference type="GO" id="GO:0042803">
    <property type="term" value="F:protein homodimerization activity"/>
    <property type="evidence" value="ECO:0007669"/>
    <property type="project" value="UniProtKB-ARBA"/>
</dbReference>
<feature type="domain" description="SH3" evidence="41">
    <location>
        <begin position="838"/>
        <end position="895"/>
    </location>
</feature>
<keyword evidence="39" id="KW-0175">Coiled coil</keyword>
<dbReference type="SUPFAM" id="SSF47473">
    <property type="entry name" value="EF-hand"/>
    <property type="match status" value="1"/>
</dbReference>
<evidence type="ECO:0000256" key="1">
    <source>
        <dbReference type="ARBA" id="ARBA00004193"/>
    </source>
</evidence>
<dbReference type="CDD" id="cd21239">
    <property type="entry name" value="CH_DYST_rpt2"/>
    <property type="match status" value="1"/>
</dbReference>
<dbReference type="GO" id="GO:0005882">
    <property type="term" value="C:intermediate filament"/>
    <property type="evidence" value="ECO:0007669"/>
    <property type="project" value="UniProtKB-KW"/>
</dbReference>
<dbReference type="InterPro" id="IPR036872">
    <property type="entry name" value="CH_dom_sf"/>
</dbReference>
<evidence type="ECO:0000259" key="43">
    <source>
        <dbReference type="PROSITE" id="PS50222"/>
    </source>
</evidence>
<dbReference type="FunFam" id="1.10.418.10:FF:000140">
    <property type="entry name" value="Dystonin"/>
    <property type="match status" value="1"/>
</dbReference>
<keyword evidence="16" id="KW-0677">Repeat</keyword>
<dbReference type="GO" id="GO:0000226">
    <property type="term" value="P:microtubule cytoskeleton organization"/>
    <property type="evidence" value="ECO:0007669"/>
    <property type="project" value="UniProtKB-ARBA"/>
</dbReference>
<dbReference type="InterPro" id="IPR043197">
    <property type="entry name" value="Plakin"/>
</dbReference>
<dbReference type="FunFam" id="1.20.58.60:FF:000094">
    <property type="entry name" value="dystonin isoform X2"/>
    <property type="match status" value="1"/>
</dbReference>
<evidence type="ECO:0000256" key="40">
    <source>
        <dbReference type="SAM" id="MobiDB-lite"/>
    </source>
</evidence>
<organism evidence="45 46">
    <name type="scientific">Eudyptes sclateri</name>
    <name type="common">Erect-crested penguin</name>
    <dbReference type="NCBI Taxonomy" id="92688"/>
    <lineage>
        <taxon>Eukaryota</taxon>
        <taxon>Metazoa</taxon>
        <taxon>Chordata</taxon>
        <taxon>Craniata</taxon>
        <taxon>Vertebrata</taxon>
        <taxon>Euteleostomi</taxon>
        <taxon>Archelosauria</taxon>
        <taxon>Archosauria</taxon>
        <taxon>Dinosauria</taxon>
        <taxon>Saurischia</taxon>
        <taxon>Theropoda</taxon>
        <taxon>Coelurosauria</taxon>
        <taxon>Aves</taxon>
        <taxon>Neognathae</taxon>
        <taxon>Neoaves</taxon>
        <taxon>Aequornithes</taxon>
        <taxon>Sphenisciformes</taxon>
        <taxon>Spheniscidae</taxon>
        <taxon>Eudyptes</taxon>
    </lineage>
</organism>
<keyword evidence="20" id="KW-0832">Ubl conjugation</keyword>
<dbReference type="InterPro" id="IPR003108">
    <property type="entry name" value="GAR_dom"/>
</dbReference>
<evidence type="ECO:0000256" key="23">
    <source>
        <dbReference type="ARBA" id="ARBA00023139"/>
    </source>
</evidence>
<dbReference type="SMART" id="SM01129">
    <property type="entry name" value="DELLA"/>
    <property type="match status" value="1"/>
</dbReference>
<evidence type="ECO:0000256" key="21">
    <source>
        <dbReference type="ARBA" id="ARBA00022889"/>
    </source>
</evidence>
<dbReference type="InterPro" id="IPR001589">
    <property type="entry name" value="Actinin_actin-bd_CS"/>
</dbReference>
<evidence type="ECO:0000256" key="18">
    <source>
        <dbReference type="ARBA" id="ARBA00022824"/>
    </source>
</evidence>
<evidence type="ECO:0000256" key="30">
    <source>
        <dbReference type="ARBA" id="ARBA00054620"/>
    </source>
</evidence>
<dbReference type="Pfam" id="PF00307">
    <property type="entry name" value="CH"/>
    <property type="match status" value="2"/>
</dbReference>
<dbReference type="FunFam" id="1.20.58.60:FF:000001">
    <property type="entry name" value="Microtubule-actin cross-linking factor 1"/>
    <property type="match status" value="3"/>
</dbReference>
<feature type="coiled-coil region" evidence="39">
    <location>
        <begin position="4070"/>
        <end position="4097"/>
    </location>
</feature>
<dbReference type="SUPFAM" id="SSF46966">
    <property type="entry name" value="Spectrin repeat"/>
    <property type="match status" value="29"/>
</dbReference>
<feature type="coiled-coil region" evidence="39">
    <location>
        <begin position="692"/>
        <end position="719"/>
    </location>
</feature>
<evidence type="ECO:0000256" key="26">
    <source>
        <dbReference type="ARBA" id="ARBA00023212"/>
    </source>
</evidence>
<keyword evidence="23" id="KW-0564">Palmitate</keyword>
<dbReference type="FunFam" id="1.20.58.60:FF:000012">
    <property type="entry name" value="Microtubule-actin cross-linking factor 1"/>
    <property type="match status" value="1"/>
</dbReference>
<feature type="coiled-coil region" evidence="39">
    <location>
        <begin position="4831"/>
        <end position="4858"/>
    </location>
</feature>
<evidence type="ECO:0000256" key="15">
    <source>
        <dbReference type="ARBA" id="ARBA00022723"/>
    </source>
</evidence>
<dbReference type="FunFam" id="1.20.58.60:FF:000010">
    <property type="entry name" value="plectin isoform X2"/>
    <property type="match status" value="1"/>
</dbReference>
<dbReference type="PROSITE" id="PS00018">
    <property type="entry name" value="EF_HAND_1"/>
    <property type="match status" value="2"/>
</dbReference>
<feature type="compositionally biased region" description="Low complexity" evidence="40">
    <location>
        <begin position="5342"/>
        <end position="5356"/>
    </location>
</feature>
<keyword evidence="22" id="KW-0472">Membrane</keyword>
<dbReference type="SMART" id="SM00033">
    <property type="entry name" value="CH"/>
    <property type="match status" value="2"/>
</dbReference>
<feature type="coiled-coil region" evidence="39">
    <location>
        <begin position="4186"/>
        <end position="4220"/>
    </location>
</feature>
<dbReference type="FunFam" id="1.20.58.60:FF:000392">
    <property type="entry name" value="Dystonin"/>
    <property type="match status" value="1"/>
</dbReference>
<gene>
    <name evidence="45" type="primary">DST</name>
    <name evidence="45" type="ORF">FQV14_0004689</name>
</gene>
<keyword evidence="14" id="KW-0493">Microtubule</keyword>